<evidence type="ECO:0000256" key="9">
    <source>
        <dbReference type="ARBA" id="ARBA00034808"/>
    </source>
</evidence>
<dbReference type="InterPro" id="IPR013986">
    <property type="entry name" value="DExx_box_DNA_helicase_dom_sf"/>
</dbReference>
<evidence type="ECO:0000256" key="5">
    <source>
        <dbReference type="ARBA" id="ARBA00022840"/>
    </source>
</evidence>
<dbReference type="PANTHER" id="PTHR11070:SF2">
    <property type="entry name" value="ATP-DEPENDENT DNA HELICASE SRS2"/>
    <property type="match status" value="1"/>
</dbReference>
<name>F4GLJ9_PARC1</name>
<gene>
    <name evidence="15" type="ordered locus">Spico_0744</name>
</gene>
<dbReference type="InterPro" id="IPR027417">
    <property type="entry name" value="P-loop_NTPase"/>
</dbReference>
<feature type="domain" description="UvrD-like helicase ATP-binding" evidence="13">
    <location>
        <begin position="7"/>
        <end position="278"/>
    </location>
</feature>
<protein>
    <recommendedName>
        <fullName evidence="9">DNA 3'-5' helicase</fullName>
        <ecNumber evidence="9">5.6.2.4</ecNumber>
    </recommendedName>
    <alternativeName>
        <fullName evidence="10">DNA 3'-5' helicase II</fullName>
    </alternativeName>
</protein>
<dbReference type="Gene3D" id="3.40.50.300">
    <property type="entry name" value="P-loop containing nucleotide triphosphate hydrolases"/>
    <property type="match status" value="2"/>
</dbReference>
<evidence type="ECO:0000256" key="1">
    <source>
        <dbReference type="ARBA" id="ARBA00009922"/>
    </source>
</evidence>
<dbReference type="Pfam" id="PF13361">
    <property type="entry name" value="UvrD_C"/>
    <property type="match status" value="1"/>
</dbReference>
<evidence type="ECO:0000256" key="2">
    <source>
        <dbReference type="ARBA" id="ARBA00022741"/>
    </source>
</evidence>
<proteinExistence type="inferred from homology"/>
<dbReference type="GO" id="GO:0003677">
    <property type="term" value="F:DNA binding"/>
    <property type="evidence" value="ECO:0007669"/>
    <property type="project" value="UniProtKB-KW"/>
</dbReference>
<dbReference type="Pfam" id="PF00580">
    <property type="entry name" value="UvrD-helicase"/>
    <property type="match status" value="1"/>
</dbReference>
<dbReference type="STRING" id="760011.Spico_0744"/>
<dbReference type="GO" id="GO:0000725">
    <property type="term" value="P:recombinational repair"/>
    <property type="evidence" value="ECO:0007669"/>
    <property type="project" value="TreeGrafter"/>
</dbReference>
<evidence type="ECO:0000256" key="3">
    <source>
        <dbReference type="ARBA" id="ARBA00022801"/>
    </source>
</evidence>
<keyword evidence="3 12" id="KW-0378">Hydrolase</keyword>
<dbReference type="EMBL" id="CP002659">
    <property type="protein sequence ID" value="AEC01969.1"/>
    <property type="molecule type" value="Genomic_DNA"/>
</dbReference>
<comment type="catalytic activity">
    <reaction evidence="11">
        <text>ATP + H2O = ADP + phosphate + H(+)</text>
        <dbReference type="Rhea" id="RHEA:13065"/>
        <dbReference type="ChEBI" id="CHEBI:15377"/>
        <dbReference type="ChEBI" id="CHEBI:15378"/>
        <dbReference type="ChEBI" id="CHEBI:30616"/>
        <dbReference type="ChEBI" id="CHEBI:43474"/>
        <dbReference type="ChEBI" id="CHEBI:456216"/>
        <dbReference type="EC" id="5.6.2.4"/>
    </reaction>
</comment>
<dbReference type="GO" id="GO:0005524">
    <property type="term" value="F:ATP binding"/>
    <property type="evidence" value="ECO:0007669"/>
    <property type="project" value="UniProtKB-UniRule"/>
</dbReference>
<dbReference type="InterPro" id="IPR000212">
    <property type="entry name" value="DNA_helicase_UvrD/REP"/>
</dbReference>
<evidence type="ECO:0000256" key="6">
    <source>
        <dbReference type="ARBA" id="ARBA00023125"/>
    </source>
</evidence>
<dbReference type="HOGENOM" id="CLU_004585_5_2_12"/>
<keyword evidence="4 12" id="KW-0347">Helicase</keyword>
<keyword evidence="5 12" id="KW-0067">ATP-binding</keyword>
<keyword evidence="2 12" id="KW-0547">Nucleotide-binding</keyword>
<dbReference type="CDD" id="cd18807">
    <property type="entry name" value="SF1_C_UvrD"/>
    <property type="match status" value="1"/>
</dbReference>
<dbReference type="KEGG" id="scc:Spico_0744"/>
<organism evidence="15 16">
    <name type="scientific">Parasphaerochaeta coccoides (strain ATCC BAA-1237 / DSM 17374 / SPN1)</name>
    <name type="common">Sphaerochaeta coccoides</name>
    <dbReference type="NCBI Taxonomy" id="760011"/>
    <lineage>
        <taxon>Bacteria</taxon>
        <taxon>Pseudomonadati</taxon>
        <taxon>Spirochaetota</taxon>
        <taxon>Spirochaetia</taxon>
        <taxon>Spirochaetales</taxon>
        <taxon>Sphaerochaetaceae</taxon>
        <taxon>Parasphaerochaeta</taxon>
    </lineage>
</organism>
<dbReference type="eggNOG" id="COG0210">
    <property type="taxonomic scope" value="Bacteria"/>
</dbReference>
<evidence type="ECO:0000256" key="8">
    <source>
        <dbReference type="ARBA" id="ARBA00034617"/>
    </source>
</evidence>
<feature type="domain" description="UvrD-like helicase C-terminal" evidence="14">
    <location>
        <begin position="279"/>
        <end position="561"/>
    </location>
</feature>
<dbReference type="SUPFAM" id="SSF52540">
    <property type="entry name" value="P-loop containing nucleoside triphosphate hydrolases"/>
    <property type="match status" value="1"/>
</dbReference>
<dbReference type="AlphaFoldDB" id="F4GLJ9"/>
<dbReference type="InterPro" id="IPR014016">
    <property type="entry name" value="UvrD-like_ATP-bd"/>
</dbReference>
<accession>F4GLJ9</accession>
<evidence type="ECO:0000256" key="7">
    <source>
        <dbReference type="ARBA" id="ARBA00023235"/>
    </source>
</evidence>
<evidence type="ECO:0000256" key="10">
    <source>
        <dbReference type="ARBA" id="ARBA00034923"/>
    </source>
</evidence>
<keyword evidence="16" id="KW-1185">Reference proteome</keyword>
<dbReference type="OrthoDB" id="9810135at2"/>
<dbReference type="InterPro" id="IPR014017">
    <property type="entry name" value="DNA_helicase_UvrD-like_C"/>
</dbReference>
<evidence type="ECO:0000259" key="13">
    <source>
        <dbReference type="PROSITE" id="PS51198"/>
    </source>
</evidence>
<dbReference type="Proteomes" id="UP000007939">
    <property type="component" value="Chromosome"/>
</dbReference>
<evidence type="ECO:0000313" key="15">
    <source>
        <dbReference type="EMBL" id="AEC01969.1"/>
    </source>
</evidence>
<dbReference type="PANTHER" id="PTHR11070">
    <property type="entry name" value="UVRD / RECB / PCRA DNA HELICASE FAMILY MEMBER"/>
    <property type="match status" value="1"/>
</dbReference>
<reference evidence="15 16" key="2">
    <citation type="journal article" date="2012" name="Stand. Genomic Sci.">
        <title>Complete genome sequence of the termite hindgut bacterium Spirochaeta coccoides type strain (SPN1(T)), reclassification in the genus Sphaerochaeta as Sphaerochaeta coccoides comb. nov. and emendations of the family Spirochaetaceae and the genus Sphaerochaeta.</title>
        <authorList>
            <person name="Abt B."/>
            <person name="Han C."/>
            <person name="Scheuner C."/>
            <person name="Lu M."/>
            <person name="Lapidus A."/>
            <person name="Nolan M."/>
            <person name="Lucas S."/>
            <person name="Hammon N."/>
            <person name="Deshpande S."/>
            <person name="Cheng J.F."/>
            <person name="Tapia R."/>
            <person name="Goodwin L.A."/>
            <person name="Pitluck S."/>
            <person name="Liolios K."/>
            <person name="Pagani I."/>
            <person name="Ivanova N."/>
            <person name="Mavromatis K."/>
            <person name="Mikhailova N."/>
            <person name="Huntemann M."/>
            <person name="Pati A."/>
            <person name="Chen A."/>
            <person name="Palaniappan K."/>
            <person name="Land M."/>
            <person name="Hauser L."/>
            <person name="Brambilla E.M."/>
            <person name="Rohde M."/>
            <person name="Spring S."/>
            <person name="Gronow S."/>
            <person name="Goker M."/>
            <person name="Woyke T."/>
            <person name="Bristow J."/>
            <person name="Eisen J.A."/>
            <person name="Markowitz V."/>
            <person name="Hugenholtz P."/>
            <person name="Kyrpides N.C."/>
            <person name="Klenk H.P."/>
            <person name="Detter J.C."/>
        </authorList>
    </citation>
    <scope>NUCLEOTIDE SEQUENCE [LARGE SCALE GENOMIC DNA]</scope>
    <source>
        <strain evidence="16">ATCC BAA-1237 / DSM 17374 / SPN1</strain>
    </source>
</reference>
<feature type="binding site" evidence="12">
    <location>
        <begin position="28"/>
        <end position="35"/>
    </location>
    <ligand>
        <name>ATP</name>
        <dbReference type="ChEBI" id="CHEBI:30616"/>
    </ligand>
</feature>
<evidence type="ECO:0000259" key="14">
    <source>
        <dbReference type="PROSITE" id="PS51217"/>
    </source>
</evidence>
<dbReference type="Gene3D" id="1.10.486.10">
    <property type="entry name" value="PCRA, domain 4"/>
    <property type="match status" value="1"/>
</dbReference>
<dbReference type="GO" id="GO:0043138">
    <property type="term" value="F:3'-5' DNA helicase activity"/>
    <property type="evidence" value="ECO:0007669"/>
    <property type="project" value="UniProtKB-EC"/>
</dbReference>
<dbReference type="RefSeq" id="WP_013739365.1">
    <property type="nucleotide sequence ID" value="NC_015436.1"/>
</dbReference>
<keyword evidence="6" id="KW-0238">DNA-binding</keyword>
<dbReference type="Gene3D" id="1.10.10.160">
    <property type="match status" value="1"/>
</dbReference>
<evidence type="ECO:0000256" key="4">
    <source>
        <dbReference type="ARBA" id="ARBA00022806"/>
    </source>
</evidence>
<dbReference type="CDD" id="cd17932">
    <property type="entry name" value="DEXQc_UvrD"/>
    <property type="match status" value="1"/>
</dbReference>
<comment type="catalytic activity">
    <reaction evidence="8">
        <text>Couples ATP hydrolysis with the unwinding of duplex DNA by translocating in the 3'-5' direction.</text>
        <dbReference type="EC" id="5.6.2.4"/>
    </reaction>
</comment>
<reference evidence="16" key="1">
    <citation type="submission" date="2011-04" db="EMBL/GenBank/DDBJ databases">
        <title>The complete genome of Spirochaeta coccoides DSM 17374.</title>
        <authorList>
            <person name="Lucas S."/>
            <person name="Copeland A."/>
            <person name="Lapidus A."/>
            <person name="Bruce D."/>
            <person name="Goodwin L."/>
            <person name="Pitluck S."/>
            <person name="Peters L."/>
            <person name="Kyrpides N."/>
            <person name="Mavromatis K."/>
            <person name="Pagani I."/>
            <person name="Ivanova N."/>
            <person name="Ovchinnikova G."/>
            <person name="Lu M."/>
            <person name="Detter J.C."/>
            <person name="Tapia R."/>
            <person name="Han C."/>
            <person name="Land M."/>
            <person name="Hauser L."/>
            <person name="Markowitz V."/>
            <person name="Cheng J.-F."/>
            <person name="Hugenholtz P."/>
            <person name="Woyke T."/>
            <person name="Wu D."/>
            <person name="Spring S."/>
            <person name="Schroeder M."/>
            <person name="Brambilla E."/>
            <person name="Klenk H.-P."/>
            <person name="Eisen J.A."/>
        </authorList>
    </citation>
    <scope>NUCLEOTIDE SEQUENCE [LARGE SCALE GENOMIC DNA]</scope>
    <source>
        <strain evidence="16">ATCC BAA-1237 / DSM 17374 / SPN1</strain>
    </source>
</reference>
<evidence type="ECO:0000313" key="16">
    <source>
        <dbReference type="Proteomes" id="UP000007939"/>
    </source>
</evidence>
<evidence type="ECO:0000256" key="11">
    <source>
        <dbReference type="ARBA" id="ARBA00048988"/>
    </source>
</evidence>
<comment type="similarity">
    <text evidence="1">Belongs to the helicase family. UvrD subfamily.</text>
</comment>
<dbReference type="EC" id="5.6.2.4" evidence="9"/>
<dbReference type="GO" id="GO:0005829">
    <property type="term" value="C:cytosol"/>
    <property type="evidence" value="ECO:0007669"/>
    <property type="project" value="TreeGrafter"/>
</dbReference>
<dbReference type="PROSITE" id="PS51217">
    <property type="entry name" value="UVRD_HELICASE_CTER"/>
    <property type="match status" value="1"/>
</dbReference>
<sequence length="668" mass="76319">MSFDLRRELNPEQYLAASTIDGPLLIIAGAGSGKTRMLTFRVAHMLENGISPHSILALTFTNKAAAEMAERIHDLTGVSRKELMATTFHAFGMKLLKKYIHLLGYKDNFTIFDASDVQTLLSDVIHNLGYEEADYNFFELASLFSDVKTGRASFRSDGKSELSHVYTEYQKSLKAYNALDFDDLIMLPLRLFAEHPETLAEIRKTYSHILVDEFQDTSLTQYSIVKELAWEHRNLCVVGDDDQSIYSWRGANYRNIIMFESDFPERLEIKLERNYRSTGTILEAANNVIVHNTERKSKKLWTQESVGSMIHRLEPKDEDDEAAMIIGKIRELRFAHDYPWKNFGVLVRTNHMLPVLENRFLLTNTPCKISGGASFFDRKEVKDIISYLRLLVNTKDDVSFLRVINVPRRGIGRKTIEKIRATAESNQCSLHEACSLVSIATDSGMKGNQKKTLADFFALIEDYREKLFHAGKNKSKVLMALVENISYKDYVIDQYPTNEKAVNFKMGSIRTFNAMFGRWERDPDNNGSSVFDYLNRLALSGKENTDDDDKVHLMTMHASKGLEFAVVFLAGIEDHIIPHARTLEENQDSLAEERRLFYVALTRARKHLYISTCMARHRGKELTASVPSRFLLEIPAHLVTTEDEEAKPASKEDLSRILDKFKAKLDAK</sequence>
<evidence type="ECO:0000256" key="12">
    <source>
        <dbReference type="PROSITE-ProRule" id="PRU00560"/>
    </source>
</evidence>
<dbReference type="GO" id="GO:0016887">
    <property type="term" value="F:ATP hydrolysis activity"/>
    <property type="evidence" value="ECO:0007669"/>
    <property type="project" value="RHEA"/>
</dbReference>
<dbReference type="PROSITE" id="PS51198">
    <property type="entry name" value="UVRD_HELICASE_ATP_BIND"/>
    <property type="match status" value="1"/>
</dbReference>
<keyword evidence="7" id="KW-0413">Isomerase</keyword>